<organism evidence="1 2">
    <name type="scientific">Azospirillum baldaniorum</name>
    <dbReference type="NCBI Taxonomy" id="1064539"/>
    <lineage>
        <taxon>Bacteria</taxon>
        <taxon>Pseudomonadati</taxon>
        <taxon>Pseudomonadota</taxon>
        <taxon>Alphaproteobacteria</taxon>
        <taxon>Rhodospirillales</taxon>
        <taxon>Azospirillaceae</taxon>
        <taxon>Azospirillum</taxon>
    </lineage>
</organism>
<dbReference type="KEGG" id="abs:AZOBR_p270235"/>
<geneLocation type="plasmid" evidence="1 2">
    <name>AZOBR_p2</name>
</geneLocation>
<evidence type="ECO:0000313" key="2">
    <source>
        <dbReference type="Proteomes" id="UP000007319"/>
    </source>
</evidence>
<dbReference type="Proteomes" id="UP000007319">
    <property type="component" value="Plasmid AZOBR_p2"/>
</dbReference>
<proteinExistence type="predicted"/>
<protein>
    <submittedName>
        <fullName evidence="1">Uncharacterized protein</fullName>
    </submittedName>
</protein>
<reference evidence="1 2" key="1">
    <citation type="journal article" date="2011" name="PLoS Genet.">
        <title>Azospirillum genomes reveal transition of bacteria from aquatic to terrestrial environments.</title>
        <authorList>
            <person name="Wisniewski-Dye F."/>
            <person name="Borziak K."/>
            <person name="Khalsa-Moyers G."/>
            <person name="Alexandre G."/>
            <person name="Sukharnikov L.O."/>
            <person name="Wuichet K."/>
            <person name="Hurst G.B."/>
            <person name="McDonald W.H."/>
            <person name="Robertson J.S."/>
            <person name="Barbe V."/>
            <person name="Calteau A."/>
            <person name="Rouy Z."/>
            <person name="Mangenot S."/>
            <person name="Prigent-Combaret C."/>
            <person name="Normand P."/>
            <person name="Boyer M."/>
            <person name="Siguier P."/>
            <person name="Dessaux Y."/>
            <person name="Elmerich C."/>
            <person name="Condemine G."/>
            <person name="Krishnen G."/>
            <person name="Kennedy I."/>
            <person name="Paterson A.H."/>
            <person name="Gonzalez V."/>
            <person name="Mavingui P."/>
            <person name="Zhulin I.B."/>
        </authorList>
    </citation>
    <scope>NUCLEOTIDE SEQUENCE [LARGE SCALE GENOMIC DNA]</scope>
    <source>
        <strain evidence="1 2">Sp245</strain>
    </source>
</reference>
<gene>
    <name evidence="1" type="ORF">AZOBR_p270235</name>
</gene>
<dbReference type="AlphaFoldDB" id="A0A9P1JY94"/>
<keyword evidence="1" id="KW-0614">Plasmid</keyword>
<accession>A0A9P1JY94</accession>
<sequence>MRDACPLHKDPVHLTRAG</sequence>
<name>A0A9P1JY94_9PROT</name>
<dbReference type="EMBL" id="HE577329">
    <property type="protein sequence ID" value="CCD02039.1"/>
    <property type="molecule type" value="Genomic_DNA"/>
</dbReference>
<keyword evidence="2" id="KW-1185">Reference proteome</keyword>
<evidence type="ECO:0000313" key="1">
    <source>
        <dbReference type="EMBL" id="CCD02039.1"/>
    </source>
</evidence>